<name>A0A8K0K519_LADFU</name>
<dbReference type="Proteomes" id="UP000792457">
    <property type="component" value="Unassembled WGS sequence"/>
</dbReference>
<organism evidence="1 2">
    <name type="scientific">Ladona fulva</name>
    <name type="common">Scarce chaser dragonfly</name>
    <name type="synonym">Libellula fulva</name>
    <dbReference type="NCBI Taxonomy" id="123851"/>
    <lineage>
        <taxon>Eukaryota</taxon>
        <taxon>Metazoa</taxon>
        <taxon>Ecdysozoa</taxon>
        <taxon>Arthropoda</taxon>
        <taxon>Hexapoda</taxon>
        <taxon>Insecta</taxon>
        <taxon>Pterygota</taxon>
        <taxon>Palaeoptera</taxon>
        <taxon>Odonata</taxon>
        <taxon>Epiprocta</taxon>
        <taxon>Anisoptera</taxon>
        <taxon>Libelluloidea</taxon>
        <taxon>Libellulidae</taxon>
        <taxon>Ladona</taxon>
    </lineage>
</organism>
<proteinExistence type="predicted"/>
<evidence type="ECO:0000313" key="1">
    <source>
        <dbReference type="EMBL" id="KAG8227415.1"/>
    </source>
</evidence>
<sequence length="114" mass="13429">MALPFMKPEEERYRLVLARIQDLWHNYNMCSHIEIILMDCFTIAENPYAAALYFLANNETFRHSRKTSFSAFVMKVFESWLQGKEDLANIFLSKEIKLEAFTAANEQKQSQLIK</sequence>
<dbReference type="EMBL" id="KZ308322">
    <property type="protein sequence ID" value="KAG8227415.1"/>
    <property type="molecule type" value="Genomic_DNA"/>
</dbReference>
<keyword evidence="2" id="KW-1185">Reference proteome</keyword>
<feature type="non-terminal residue" evidence="1">
    <location>
        <position position="1"/>
    </location>
</feature>
<comment type="caution">
    <text evidence="1">The sequence shown here is derived from an EMBL/GenBank/DDBJ whole genome shotgun (WGS) entry which is preliminary data.</text>
</comment>
<evidence type="ECO:0000313" key="2">
    <source>
        <dbReference type="Proteomes" id="UP000792457"/>
    </source>
</evidence>
<reference evidence="1" key="2">
    <citation type="submission" date="2017-10" db="EMBL/GenBank/DDBJ databases">
        <title>Ladona fulva Genome sequencing and assembly.</title>
        <authorList>
            <person name="Murali S."/>
            <person name="Richards S."/>
            <person name="Bandaranaike D."/>
            <person name="Bellair M."/>
            <person name="Blankenburg K."/>
            <person name="Chao H."/>
            <person name="Dinh H."/>
            <person name="Doddapaneni H."/>
            <person name="Dugan-Rocha S."/>
            <person name="Elkadiri S."/>
            <person name="Gnanaolivu R."/>
            <person name="Hernandez B."/>
            <person name="Skinner E."/>
            <person name="Javaid M."/>
            <person name="Lee S."/>
            <person name="Li M."/>
            <person name="Ming W."/>
            <person name="Munidasa M."/>
            <person name="Muniz J."/>
            <person name="Nguyen L."/>
            <person name="Hughes D."/>
            <person name="Osuji N."/>
            <person name="Pu L.-L."/>
            <person name="Puazo M."/>
            <person name="Qu C."/>
            <person name="Quiroz J."/>
            <person name="Raj R."/>
            <person name="Weissenberger G."/>
            <person name="Xin Y."/>
            <person name="Zou X."/>
            <person name="Han Y."/>
            <person name="Worley K."/>
            <person name="Muzny D."/>
            <person name="Gibbs R."/>
        </authorList>
    </citation>
    <scope>NUCLEOTIDE SEQUENCE</scope>
    <source>
        <strain evidence="1">Sampled in the wild</strain>
    </source>
</reference>
<dbReference type="AlphaFoldDB" id="A0A8K0K519"/>
<reference evidence="1" key="1">
    <citation type="submission" date="2013-04" db="EMBL/GenBank/DDBJ databases">
        <authorList>
            <person name="Qu J."/>
            <person name="Murali S.C."/>
            <person name="Bandaranaike D."/>
            <person name="Bellair M."/>
            <person name="Blankenburg K."/>
            <person name="Chao H."/>
            <person name="Dinh H."/>
            <person name="Doddapaneni H."/>
            <person name="Downs B."/>
            <person name="Dugan-Rocha S."/>
            <person name="Elkadiri S."/>
            <person name="Gnanaolivu R.D."/>
            <person name="Hernandez B."/>
            <person name="Javaid M."/>
            <person name="Jayaseelan J.C."/>
            <person name="Lee S."/>
            <person name="Li M."/>
            <person name="Ming W."/>
            <person name="Munidasa M."/>
            <person name="Muniz J."/>
            <person name="Nguyen L."/>
            <person name="Ongeri F."/>
            <person name="Osuji N."/>
            <person name="Pu L.-L."/>
            <person name="Puazo M."/>
            <person name="Qu C."/>
            <person name="Quiroz J."/>
            <person name="Raj R."/>
            <person name="Weissenberger G."/>
            <person name="Xin Y."/>
            <person name="Zou X."/>
            <person name="Han Y."/>
            <person name="Richards S."/>
            <person name="Worley K."/>
            <person name="Muzny D."/>
            <person name="Gibbs R."/>
        </authorList>
    </citation>
    <scope>NUCLEOTIDE SEQUENCE</scope>
    <source>
        <strain evidence="1">Sampled in the wild</strain>
    </source>
</reference>
<gene>
    <name evidence="1" type="ORF">J437_LFUL000424</name>
</gene>
<protein>
    <submittedName>
        <fullName evidence="1">Uncharacterized protein</fullName>
    </submittedName>
</protein>
<accession>A0A8K0K519</accession>